<evidence type="ECO:0000313" key="3">
    <source>
        <dbReference type="EMBL" id="QDA58691.1"/>
    </source>
</evidence>
<name>A0A5B7ZU39_9BACT</name>
<dbReference type="InterPro" id="IPR017926">
    <property type="entry name" value="GATASE"/>
</dbReference>
<dbReference type="PRINTS" id="PR00099">
    <property type="entry name" value="CPSGATASE"/>
</dbReference>
<protein>
    <submittedName>
        <fullName evidence="3">Aminodeoxychorismate/anthranilate synthase component II</fullName>
    </submittedName>
</protein>
<dbReference type="RefSeq" id="WP_139513582.1">
    <property type="nucleotide sequence ID" value="NZ_CP040896.1"/>
</dbReference>
<evidence type="ECO:0000256" key="1">
    <source>
        <dbReference type="ARBA" id="ARBA00022962"/>
    </source>
</evidence>
<dbReference type="InterPro" id="IPR029062">
    <property type="entry name" value="Class_I_gatase-like"/>
</dbReference>
<reference evidence="3 4" key="1">
    <citation type="submission" date="2019-06" db="EMBL/GenBank/DDBJ databases">
        <authorList>
            <person name="Srinivasan S."/>
        </authorList>
    </citation>
    <scope>NUCLEOTIDE SEQUENCE [LARGE SCALE GENOMIC DNA]</scope>
    <source>
        <strain evidence="3 4">17J68-5</strain>
    </source>
</reference>
<dbReference type="Proteomes" id="UP000305398">
    <property type="component" value="Chromosome"/>
</dbReference>
<dbReference type="PANTHER" id="PTHR43418">
    <property type="entry name" value="MULTIFUNCTIONAL TRYPTOPHAN BIOSYNTHESIS PROTEIN-RELATED"/>
    <property type="match status" value="1"/>
</dbReference>
<dbReference type="PANTHER" id="PTHR43418:SF4">
    <property type="entry name" value="MULTIFUNCTIONAL TRYPTOPHAN BIOSYNTHESIS PROTEIN"/>
    <property type="match status" value="1"/>
</dbReference>
<dbReference type="AlphaFoldDB" id="A0A5B7ZU39"/>
<dbReference type="Gene3D" id="3.40.50.880">
    <property type="match status" value="1"/>
</dbReference>
<dbReference type="GO" id="GO:0005829">
    <property type="term" value="C:cytosol"/>
    <property type="evidence" value="ECO:0007669"/>
    <property type="project" value="TreeGrafter"/>
</dbReference>
<keyword evidence="1" id="KW-0315">Glutamine amidotransferase</keyword>
<organism evidence="3 4">
    <name type="scientific">Hymenobacter jejuensis</name>
    <dbReference type="NCBI Taxonomy" id="2502781"/>
    <lineage>
        <taxon>Bacteria</taxon>
        <taxon>Pseudomonadati</taxon>
        <taxon>Bacteroidota</taxon>
        <taxon>Cytophagia</taxon>
        <taxon>Cytophagales</taxon>
        <taxon>Hymenobacteraceae</taxon>
        <taxon>Hymenobacter</taxon>
    </lineage>
</organism>
<dbReference type="PROSITE" id="PS51273">
    <property type="entry name" value="GATASE_TYPE_1"/>
    <property type="match status" value="1"/>
</dbReference>
<dbReference type="EMBL" id="CP040896">
    <property type="protein sequence ID" value="QDA58691.1"/>
    <property type="molecule type" value="Genomic_DNA"/>
</dbReference>
<proteinExistence type="predicted"/>
<accession>A0A5B7ZU39</accession>
<sequence>MKILVLDNYDSFTYNLVQLLRELGYGDNVDVVRNDKIDLDAVEQYDAIMLSPGPGVPSEAGLMPEVIRRFAPTKRILGVCLGHQGIAESFGAQLYNLPAVLHGIATDADIITSEDRLFQGLPQQFRVGRYHSWVVSPDTFPEELEITARDANGQVLALRHRQYDVRGVQFHPESILTEHGHQMLKNWLEGED</sequence>
<dbReference type="FunFam" id="3.40.50.880:FF:000003">
    <property type="entry name" value="Anthranilate synthase component II"/>
    <property type="match status" value="1"/>
</dbReference>
<keyword evidence="4" id="KW-1185">Reference proteome</keyword>
<dbReference type="CDD" id="cd01743">
    <property type="entry name" value="GATase1_Anthranilate_Synthase"/>
    <property type="match status" value="1"/>
</dbReference>
<gene>
    <name evidence="3" type="ORF">FHG12_00600</name>
</gene>
<dbReference type="GO" id="GO:0004049">
    <property type="term" value="F:anthranilate synthase activity"/>
    <property type="evidence" value="ECO:0007669"/>
    <property type="project" value="TreeGrafter"/>
</dbReference>
<dbReference type="SUPFAM" id="SSF52317">
    <property type="entry name" value="Class I glutamine amidotransferase-like"/>
    <property type="match status" value="1"/>
</dbReference>
<dbReference type="OrthoDB" id="9786812at2"/>
<dbReference type="InterPro" id="IPR006221">
    <property type="entry name" value="TrpG/PapA_dom"/>
</dbReference>
<dbReference type="NCBIfam" id="TIGR00566">
    <property type="entry name" value="trpG_papA"/>
    <property type="match status" value="1"/>
</dbReference>
<dbReference type="PRINTS" id="PR00096">
    <property type="entry name" value="GATASE"/>
</dbReference>
<evidence type="ECO:0000259" key="2">
    <source>
        <dbReference type="Pfam" id="PF00117"/>
    </source>
</evidence>
<dbReference type="InterPro" id="IPR050472">
    <property type="entry name" value="Anth_synth/Amidotransfase"/>
</dbReference>
<dbReference type="Pfam" id="PF00117">
    <property type="entry name" value="GATase"/>
    <property type="match status" value="1"/>
</dbReference>
<feature type="domain" description="Glutamine amidotransferase" evidence="2">
    <location>
        <begin position="4"/>
        <end position="188"/>
    </location>
</feature>
<evidence type="ECO:0000313" key="4">
    <source>
        <dbReference type="Proteomes" id="UP000305398"/>
    </source>
</evidence>
<dbReference type="PRINTS" id="PR00097">
    <property type="entry name" value="ANTSNTHASEII"/>
</dbReference>
<dbReference type="GO" id="GO:0000162">
    <property type="term" value="P:L-tryptophan biosynthetic process"/>
    <property type="evidence" value="ECO:0007669"/>
    <property type="project" value="TreeGrafter"/>
</dbReference>
<dbReference type="KEGG" id="hyj:FHG12_00600"/>